<protein>
    <recommendedName>
        <fullName evidence="3">tRNA(Ile2) 2-agmatinylcytidine synthetase</fullName>
    </recommendedName>
</protein>
<evidence type="ECO:0000313" key="2">
    <source>
        <dbReference type="Proteomes" id="UP000000269"/>
    </source>
</evidence>
<dbReference type="Proteomes" id="UP000000269">
    <property type="component" value="Chromosome"/>
</dbReference>
<evidence type="ECO:0000313" key="1">
    <source>
        <dbReference type="EMBL" id="ABW17764.1"/>
    </source>
</evidence>
<dbReference type="PANTHER" id="PTHR40705">
    <property type="entry name" value="TRNA(ILE2) 2-AGMATINYLCYTIDINE SYNTHETASE TIAS"/>
    <property type="match status" value="1"/>
</dbReference>
<dbReference type="KEGG" id="aoe:Clos_0198"/>
<dbReference type="eggNOG" id="COG1571">
    <property type="taxonomic scope" value="Bacteria"/>
</dbReference>
<dbReference type="OrthoDB" id="270233at2"/>
<evidence type="ECO:0008006" key="3">
    <source>
        <dbReference type="Google" id="ProtNLM"/>
    </source>
</evidence>
<dbReference type="STRING" id="350688.Clos_0198"/>
<dbReference type="Gene3D" id="3.30.70.2200">
    <property type="match status" value="1"/>
</dbReference>
<dbReference type="RefSeq" id="WP_012158079.1">
    <property type="nucleotide sequence ID" value="NC_009922.1"/>
</dbReference>
<dbReference type="AlphaFoldDB" id="A8MKU7"/>
<reference evidence="2" key="1">
    <citation type="submission" date="2007-10" db="EMBL/GenBank/DDBJ databases">
        <title>Complete genome of Alkaliphilus oremlandii OhILAs.</title>
        <authorList>
            <person name="Copeland A."/>
            <person name="Lucas S."/>
            <person name="Lapidus A."/>
            <person name="Barry K."/>
            <person name="Detter J.C."/>
            <person name="Glavina del Rio T."/>
            <person name="Hammon N."/>
            <person name="Israni S."/>
            <person name="Dalin E."/>
            <person name="Tice H."/>
            <person name="Pitluck S."/>
            <person name="Chain P."/>
            <person name="Malfatti S."/>
            <person name="Shin M."/>
            <person name="Vergez L."/>
            <person name="Schmutz J."/>
            <person name="Larimer F."/>
            <person name="Land M."/>
            <person name="Hauser L."/>
            <person name="Kyrpides N."/>
            <person name="Mikhailova N."/>
            <person name="Stolz J.F."/>
            <person name="Dawson A."/>
            <person name="Fisher E."/>
            <person name="Crable B."/>
            <person name="Perera E."/>
            <person name="Lisak J."/>
            <person name="Ranganathan M."/>
            <person name="Basu P."/>
            <person name="Richardson P."/>
        </authorList>
    </citation>
    <scope>NUCLEOTIDE SEQUENCE [LARGE SCALE GENOMIC DNA]</scope>
    <source>
        <strain evidence="2">OhILAs</strain>
    </source>
</reference>
<accession>A8MKU7</accession>
<dbReference type="HOGENOM" id="CLU_098525_0_0_9"/>
<organism evidence="1 2">
    <name type="scientific">Alkaliphilus oremlandii (strain OhILAs)</name>
    <name type="common">Clostridium oremlandii (strain OhILAs)</name>
    <dbReference type="NCBI Taxonomy" id="350688"/>
    <lineage>
        <taxon>Bacteria</taxon>
        <taxon>Bacillati</taxon>
        <taxon>Bacillota</taxon>
        <taxon>Clostridia</taxon>
        <taxon>Peptostreptococcales</taxon>
        <taxon>Natronincolaceae</taxon>
        <taxon>Alkaliphilus</taxon>
    </lineage>
</organism>
<sequence>MKLLICIDDTDSLDKSISTGRIAEIIIDEIEKEHLGKCEAVTRHQLLRHEDIPFTSHNSSMCFRASIDGCNYEKVVKKTIQLLYQYQAAGSDPGLCVVKEEELDNPELLISYGYSAQEKILTKEEAYSLATKLKIHLTEHGGTGLGVIGALAGAGLRLSGEDGEFKGTVKLGKEGTLVSIRDLEEYPFIDEVRMLNGDPMDRGKPVILGAKYKTILRNGKAIFLIDDAPEQGENYYRSCTKKEIRSYGR</sequence>
<gene>
    <name evidence="1" type="ordered locus">Clos_0198</name>
</gene>
<dbReference type="PANTHER" id="PTHR40705:SF2">
    <property type="entry name" value="DUF1743 DOMAIN-CONTAINING PROTEIN"/>
    <property type="match status" value="1"/>
</dbReference>
<proteinExistence type="predicted"/>
<keyword evidence="2" id="KW-1185">Reference proteome</keyword>
<dbReference type="EMBL" id="CP000853">
    <property type="protein sequence ID" value="ABW17764.1"/>
    <property type="molecule type" value="Genomic_DNA"/>
</dbReference>
<name>A8MKU7_ALKOO</name>